<evidence type="ECO:0008006" key="4">
    <source>
        <dbReference type="Google" id="ProtNLM"/>
    </source>
</evidence>
<dbReference type="Gene3D" id="3.40.50.300">
    <property type="entry name" value="P-loop containing nucleotide triphosphate hydrolases"/>
    <property type="match status" value="1"/>
</dbReference>
<evidence type="ECO:0000313" key="2">
    <source>
        <dbReference type="EMBL" id="BCJ26438.1"/>
    </source>
</evidence>
<dbReference type="KEGG" id="aser:Asera_05460"/>
<gene>
    <name evidence="2" type="ORF">Asera_05460</name>
</gene>
<protein>
    <recommendedName>
        <fullName evidence="4">NB-ARC domain-containing protein</fullName>
    </recommendedName>
</protein>
<accession>A0A810KWI3</accession>
<keyword evidence="3" id="KW-1185">Reference proteome</keyword>
<evidence type="ECO:0000256" key="1">
    <source>
        <dbReference type="SAM" id="MobiDB-lite"/>
    </source>
</evidence>
<evidence type="ECO:0000313" key="3">
    <source>
        <dbReference type="Proteomes" id="UP000680750"/>
    </source>
</evidence>
<reference evidence="2" key="1">
    <citation type="submission" date="2020-08" db="EMBL/GenBank/DDBJ databases">
        <title>Whole genome shotgun sequence of Actinocatenispora sera NBRC 101916.</title>
        <authorList>
            <person name="Komaki H."/>
            <person name="Tamura T."/>
        </authorList>
    </citation>
    <scope>NUCLEOTIDE SEQUENCE</scope>
    <source>
        <strain evidence="2">NBRC 101916</strain>
    </source>
</reference>
<feature type="compositionally biased region" description="Basic and acidic residues" evidence="1">
    <location>
        <begin position="415"/>
        <end position="425"/>
    </location>
</feature>
<proteinExistence type="predicted"/>
<dbReference type="RefSeq" id="WP_030446907.1">
    <property type="nucleotide sequence ID" value="NZ_AP023354.1"/>
</dbReference>
<dbReference type="EMBL" id="AP023354">
    <property type="protein sequence ID" value="BCJ26438.1"/>
    <property type="molecule type" value="Genomic_DNA"/>
</dbReference>
<name>A0A810KWI3_9ACTN</name>
<dbReference type="AlphaFoldDB" id="A0A810KWI3"/>
<dbReference type="InterPro" id="IPR027417">
    <property type="entry name" value="P-loop_NTPase"/>
</dbReference>
<sequence>MSPLALAHPVRGRDELLAELADGIHGRITVLWGFRGVGTSTVATALAQRVQARTWFVRAADADALRAGMVSLAYELGAGEGEVRSRHLGDLVWQRLHDLDTHWLLVLDGVTEPDALGTDGTGFLRQPPDNGALVVTAQTDRWPGWVTERAIDTLDAESGARVLLDRAPAAGSVESAARVSERYANFPAALDIVGTQLASGAEGVTTCDEHLATYVRHAYADQIEDLLDDPRIGLAGRFGAAGRHDFVADQLLNLLSLLGPAPIPYSALTADLAPLTGPGGLRDGITAERLDAALRDLADHGSVTMHDAGPPSIGRLVRPHPIMRTWIRDEIASGFIPASRAVWVRVLASERRGGIANRPATDPLWTLLAPHLRCLVDDLARGPRADRHLIADLVPVLDIAAVARNDPGPAAAGPDRGDDGTAVRR</sequence>
<dbReference type="OrthoDB" id="3210382at2"/>
<dbReference type="Proteomes" id="UP000680750">
    <property type="component" value="Chromosome"/>
</dbReference>
<organism evidence="2 3">
    <name type="scientific">Actinocatenispora sera</name>
    <dbReference type="NCBI Taxonomy" id="390989"/>
    <lineage>
        <taxon>Bacteria</taxon>
        <taxon>Bacillati</taxon>
        <taxon>Actinomycetota</taxon>
        <taxon>Actinomycetes</taxon>
        <taxon>Micromonosporales</taxon>
        <taxon>Micromonosporaceae</taxon>
        <taxon>Actinocatenispora</taxon>
    </lineage>
</organism>
<feature type="region of interest" description="Disordered" evidence="1">
    <location>
        <begin position="405"/>
        <end position="425"/>
    </location>
</feature>
<dbReference type="SUPFAM" id="SSF52540">
    <property type="entry name" value="P-loop containing nucleoside triphosphate hydrolases"/>
    <property type="match status" value="1"/>
</dbReference>